<evidence type="ECO:0000256" key="1">
    <source>
        <dbReference type="SAM" id="SignalP"/>
    </source>
</evidence>
<reference evidence="3" key="1">
    <citation type="submission" date="2009-08" db="EMBL/GenBank/DDBJ databases">
        <title>Annotation of Salpingoeca rosetta.</title>
        <authorList>
            <consortium name="The Broad Institute Genome Sequencing Platform"/>
            <person name="Russ C."/>
            <person name="Cuomo C."/>
            <person name="Burger G."/>
            <person name="Gray M.W."/>
            <person name="Holland P.W.H."/>
            <person name="King N."/>
            <person name="Lang F.B.F."/>
            <person name="Roger A.J."/>
            <person name="Ruiz-Trillo I."/>
            <person name="Young S.K."/>
            <person name="Zeng Q."/>
            <person name="Gargeya S."/>
            <person name="Alvarado L."/>
            <person name="Berlin A."/>
            <person name="Chapman S.B."/>
            <person name="Chen Z."/>
            <person name="Freedman E."/>
            <person name="Gellesch M."/>
            <person name="Goldberg J."/>
            <person name="Griggs A."/>
            <person name="Gujja S."/>
            <person name="Heilman E."/>
            <person name="Heiman D."/>
            <person name="Howarth C."/>
            <person name="Mehta T."/>
            <person name="Neiman D."/>
            <person name="Pearson M."/>
            <person name="Roberts A."/>
            <person name="Saif S."/>
            <person name="Shea T."/>
            <person name="Shenoy N."/>
            <person name="Sisk P."/>
            <person name="Stolte C."/>
            <person name="Sykes S."/>
            <person name="White J."/>
            <person name="Yandava C."/>
            <person name="Haas B."/>
            <person name="Nusbaum C."/>
            <person name="Birren B."/>
        </authorList>
    </citation>
    <scope>NUCLEOTIDE SEQUENCE [LARGE SCALE GENOMIC DNA]</scope>
    <source>
        <strain evidence="3">ATCC 50818</strain>
    </source>
</reference>
<dbReference type="PANTHER" id="PTHR40524">
    <property type="entry name" value="PEPTIDASE_C39_2 DOMAIN-CONTAINING PROTEIN"/>
    <property type="match status" value="1"/>
</dbReference>
<evidence type="ECO:0000313" key="3">
    <source>
        <dbReference type="EMBL" id="EGD82360.1"/>
    </source>
</evidence>
<accession>F2U416</accession>
<dbReference type="Proteomes" id="UP000007799">
    <property type="component" value="Unassembled WGS sequence"/>
</dbReference>
<dbReference type="KEGG" id="sre:PTSG_03025"/>
<dbReference type="OrthoDB" id="293230at2759"/>
<evidence type="ECO:0000313" key="4">
    <source>
        <dbReference type="Proteomes" id="UP000007799"/>
    </source>
</evidence>
<dbReference type="eggNOG" id="ENOG502S2XM">
    <property type="taxonomic scope" value="Eukaryota"/>
</dbReference>
<name>F2U416_SALR5</name>
<gene>
    <name evidence="3" type="ORF">PTSG_03025</name>
</gene>
<proteinExistence type="predicted"/>
<dbReference type="GeneID" id="16077134"/>
<dbReference type="InterPro" id="IPR039564">
    <property type="entry name" value="Peptidase_C39-like"/>
</dbReference>
<feature type="domain" description="Peptidase C39-like" evidence="2">
    <location>
        <begin position="27"/>
        <end position="175"/>
    </location>
</feature>
<dbReference type="RefSeq" id="XP_004996543.1">
    <property type="nucleotide sequence ID" value="XM_004996486.1"/>
</dbReference>
<dbReference type="STRING" id="946362.F2U416"/>
<dbReference type="EMBL" id="GL832960">
    <property type="protein sequence ID" value="EGD82360.1"/>
    <property type="molecule type" value="Genomic_DNA"/>
</dbReference>
<feature type="chain" id="PRO_5003287254" description="Peptidase C39-like domain-containing protein" evidence="1">
    <location>
        <begin position="24"/>
        <end position="375"/>
    </location>
</feature>
<keyword evidence="1" id="KW-0732">Signal</keyword>
<keyword evidence="4" id="KW-1185">Reference proteome</keyword>
<dbReference type="Pfam" id="PF13529">
    <property type="entry name" value="Peptidase_C39_2"/>
    <property type="match status" value="1"/>
</dbReference>
<sequence length="375" mass="40589">MAAGRVLVAAGVVLLALAVAADASTTFPLFKQCDKRWGNDTMGVPGPGEQATVCREGCAMSCLAMALNGLDITLPNGNGTGKGTPANPGTLNKWLKDHQLYTCAAGDCNNLVLNAVEAFTNHLELISEGFPQTRKEVEAGIASTSYIYLAHVRDGTHFVLLTGVAKDGRFKVNDPGFNQDTYAWTDIVDMIVYRVVPPAQRAQQRTPLAYPLFKQCNASWGSDVMVHETICQVGCLMSSVSMGLRGHSVLVAGTPSNPGVLNAWLRKHGGYNDQDDLNEAALDAINTTSKIWPADGMHTSNDLDPYTIRAFMLQGRSVVVNVMHGRHFVLATGWLYNSSDPILVNDPGFNTTAYSHANDAVGYRIFDFADHWPRN</sequence>
<dbReference type="AlphaFoldDB" id="F2U416"/>
<protein>
    <recommendedName>
        <fullName evidence="2">Peptidase C39-like domain-containing protein</fullName>
    </recommendedName>
</protein>
<organism evidence="4">
    <name type="scientific">Salpingoeca rosetta (strain ATCC 50818 / BSB-021)</name>
    <dbReference type="NCBI Taxonomy" id="946362"/>
    <lineage>
        <taxon>Eukaryota</taxon>
        <taxon>Choanoflagellata</taxon>
        <taxon>Craspedida</taxon>
        <taxon>Salpingoecidae</taxon>
        <taxon>Salpingoeca</taxon>
    </lineage>
</organism>
<dbReference type="OMA" id="TICGEGC"/>
<evidence type="ECO:0000259" key="2">
    <source>
        <dbReference type="Pfam" id="PF13529"/>
    </source>
</evidence>
<dbReference type="InParanoid" id="F2U416"/>
<dbReference type="PANTHER" id="PTHR40524:SF1">
    <property type="entry name" value="PEPTIDASE C39-LIKE DOMAIN-CONTAINING PROTEIN"/>
    <property type="match status" value="1"/>
</dbReference>
<feature type="signal peptide" evidence="1">
    <location>
        <begin position="1"/>
        <end position="23"/>
    </location>
</feature>